<dbReference type="SUPFAM" id="SSF54909">
    <property type="entry name" value="Dimeric alpha+beta barrel"/>
    <property type="match status" value="1"/>
</dbReference>
<evidence type="ECO:0000313" key="1">
    <source>
        <dbReference type="EMBL" id="RHW43996.1"/>
    </source>
</evidence>
<accession>A0A417Z0U9</accession>
<dbReference type="Gene3D" id="3.30.70.100">
    <property type="match status" value="1"/>
</dbReference>
<gene>
    <name evidence="1" type="ORF">D1832_13625</name>
</gene>
<dbReference type="Proteomes" id="UP000285376">
    <property type="component" value="Unassembled WGS sequence"/>
</dbReference>
<organism evidence="1 2">
    <name type="scientific">Dermacoccus abyssi</name>
    <dbReference type="NCBI Taxonomy" id="322596"/>
    <lineage>
        <taxon>Bacteria</taxon>
        <taxon>Bacillati</taxon>
        <taxon>Actinomycetota</taxon>
        <taxon>Actinomycetes</taxon>
        <taxon>Micrococcales</taxon>
        <taxon>Dermacoccaceae</taxon>
        <taxon>Dermacoccus</taxon>
    </lineage>
</organism>
<comment type="caution">
    <text evidence="1">The sequence shown here is derived from an EMBL/GenBank/DDBJ whole genome shotgun (WGS) entry which is preliminary data.</text>
</comment>
<reference evidence="1 2" key="1">
    <citation type="submission" date="2018-08" db="EMBL/GenBank/DDBJ databases">
        <title>Whole genome sequence analysis of Dermacoccus abyssi bacteria isolated from Deep Mariana trench Micromonospora spp reveals genes involved in the environmental adaptation and production of secondary metabolites.</title>
        <authorList>
            <person name="Abdel-Mageed W.M."/>
            <person name="Lehri B."/>
            <person name="Nouioui I."/>
            <person name="Goodfellow I."/>
            <person name="Jaspars M."/>
            <person name="Karlyshev A."/>
        </authorList>
    </citation>
    <scope>NUCLEOTIDE SEQUENCE [LARGE SCALE GENOMIC DNA]</scope>
    <source>
        <strain evidence="1 2">MT1.1</strain>
    </source>
</reference>
<sequence>MKATISWWDLADTGQTIDSLRRQLEHDGVTEWSKVSGLRVKIWISDPTTDRWGAVMLWDDYADQADTPPNRAAQLIGSPATMRFTADVELIVEGPGEKGLS</sequence>
<dbReference type="InterPro" id="IPR011008">
    <property type="entry name" value="Dimeric_a/b-barrel"/>
</dbReference>
<evidence type="ECO:0000313" key="2">
    <source>
        <dbReference type="Proteomes" id="UP000285376"/>
    </source>
</evidence>
<proteinExistence type="predicted"/>
<dbReference type="RefSeq" id="WP_118914815.1">
    <property type="nucleotide sequence ID" value="NZ_CBCRVH010000012.1"/>
</dbReference>
<dbReference type="AlphaFoldDB" id="A0A417Z0U9"/>
<name>A0A417Z0U9_9MICO</name>
<dbReference type="EMBL" id="QWLM01000021">
    <property type="protein sequence ID" value="RHW43996.1"/>
    <property type="molecule type" value="Genomic_DNA"/>
</dbReference>
<protein>
    <submittedName>
        <fullName evidence="1">Uncharacterized protein</fullName>
    </submittedName>
</protein>